<name>M4C0F5_HYAAE</name>
<organism evidence="1 2">
    <name type="scientific">Hyaloperonospora arabidopsidis (strain Emoy2)</name>
    <name type="common">Downy mildew agent</name>
    <name type="synonym">Peronospora arabidopsidis</name>
    <dbReference type="NCBI Taxonomy" id="559515"/>
    <lineage>
        <taxon>Eukaryota</taxon>
        <taxon>Sar</taxon>
        <taxon>Stramenopiles</taxon>
        <taxon>Oomycota</taxon>
        <taxon>Peronosporomycetes</taxon>
        <taxon>Peronosporales</taxon>
        <taxon>Peronosporaceae</taxon>
        <taxon>Hyaloperonospora</taxon>
    </lineage>
</organism>
<dbReference type="VEuPathDB" id="FungiDB:HpaG812387"/>
<reference evidence="1" key="2">
    <citation type="submission" date="2015-06" db="UniProtKB">
        <authorList>
            <consortium name="EnsemblProtists"/>
        </authorList>
    </citation>
    <scope>IDENTIFICATION</scope>
    <source>
        <strain evidence="1">Emoy2</strain>
    </source>
</reference>
<evidence type="ECO:0000313" key="1">
    <source>
        <dbReference type="EnsemblProtists" id="HpaP812387"/>
    </source>
</evidence>
<dbReference type="Proteomes" id="UP000011713">
    <property type="component" value="Unassembled WGS sequence"/>
</dbReference>
<evidence type="ECO:0000313" key="2">
    <source>
        <dbReference type="Proteomes" id="UP000011713"/>
    </source>
</evidence>
<accession>M4C0F5</accession>
<protein>
    <submittedName>
        <fullName evidence="1">Uncharacterized protein</fullName>
    </submittedName>
</protein>
<dbReference type="AlphaFoldDB" id="M4C0F5"/>
<reference evidence="2" key="1">
    <citation type="journal article" date="2010" name="Science">
        <title>Signatures of adaptation to obligate biotrophy in the Hyaloperonospora arabidopsidis genome.</title>
        <authorList>
            <person name="Baxter L."/>
            <person name="Tripathy S."/>
            <person name="Ishaque N."/>
            <person name="Boot N."/>
            <person name="Cabral A."/>
            <person name="Kemen E."/>
            <person name="Thines M."/>
            <person name="Ah-Fong A."/>
            <person name="Anderson R."/>
            <person name="Badejoko W."/>
            <person name="Bittner-Eddy P."/>
            <person name="Boore J.L."/>
            <person name="Chibucos M.C."/>
            <person name="Coates M."/>
            <person name="Dehal P."/>
            <person name="Delehaunty K."/>
            <person name="Dong S."/>
            <person name="Downton P."/>
            <person name="Dumas B."/>
            <person name="Fabro G."/>
            <person name="Fronick C."/>
            <person name="Fuerstenberg S.I."/>
            <person name="Fulton L."/>
            <person name="Gaulin E."/>
            <person name="Govers F."/>
            <person name="Hughes L."/>
            <person name="Humphray S."/>
            <person name="Jiang R.H."/>
            <person name="Judelson H."/>
            <person name="Kamoun S."/>
            <person name="Kyung K."/>
            <person name="Meijer H."/>
            <person name="Minx P."/>
            <person name="Morris P."/>
            <person name="Nelson J."/>
            <person name="Phuntumart V."/>
            <person name="Qutob D."/>
            <person name="Rehmany A."/>
            <person name="Rougon-Cardoso A."/>
            <person name="Ryden P."/>
            <person name="Torto-Alalibo T."/>
            <person name="Studholme D."/>
            <person name="Wang Y."/>
            <person name="Win J."/>
            <person name="Wood J."/>
            <person name="Clifton S.W."/>
            <person name="Rogers J."/>
            <person name="Van den Ackerveken G."/>
            <person name="Jones J.D."/>
            <person name="McDowell J.M."/>
            <person name="Beynon J."/>
            <person name="Tyler B.M."/>
        </authorList>
    </citation>
    <scope>NUCLEOTIDE SEQUENCE [LARGE SCALE GENOMIC DNA]</scope>
    <source>
        <strain evidence="2">Emoy2</strain>
    </source>
</reference>
<dbReference type="HOGENOM" id="CLU_2532293_0_0_1"/>
<dbReference type="EnsemblProtists" id="HpaT812387">
    <property type="protein sequence ID" value="HpaP812387"/>
    <property type="gene ID" value="HpaG812387"/>
</dbReference>
<sequence>MSETATKKLLEEIARLEVDLVTLQASCTTSEAATKWVLLLRSSHRISTHPFVFCCQNHRVLREDCRSVSWRKRWQSKPVAPKLP</sequence>
<keyword evidence="2" id="KW-1185">Reference proteome</keyword>
<dbReference type="EMBL" id="JH598075">
    <property type="status" value="NOT_ANNOTATED_CDS"/>
    <property type="molecule type" value="Genomic_DNA"/>
</dbReference>
<dbReference type="eggNOG" id="ENOG502SAPB">
    <property type="taxonomic scope" value="Eukaryota"/>
</dbReference>
<dbReference type="InParanoid" id="M4C0F5"/>
<proteinExistence type="predicted"/>